<sequence>MLKFDDMDRGDLIKELEDLIEEINNLDTISPDPPDIVYNRAVKEQNTNED</sequence>
<dbReference type="Proteomes" id="UP000245667">
    <property type="component" value="Unassembled WGS sequence"/>
</dbReference>
<name>A0A316DTP8_9FLAO</name>
<dbReference type="AlphaFoldDB" id="A0A316DTP8"/>
<evidence type="ECO:0000313" key="1">
    <source>
        <dbReference type="EMBL" id="PWK21677.1"/>
    </source>
</evidence>
<organism evidence="1 2">
    <name type="scientific">Maribacter polysiphoniae</name>
    <dbReference type="NCBI Taxonomy" id="429344"/>
    <lineage>
        <taxon>Bacteria</taxon>
        <taxon>Pseudomonadati</taxon>
        <taxon>Bacteroidota</taxon>
        <taxon>Flavobacteriia</taxon>
        <taxon>Flavobacteriales</taxon>
        <taxon>Flavobacteriaceae</taxon>
        <taxon>Maribacter</taxon>
    </lineage>
</organism>
<dbReference type="EMBL" id="QGGQ01000010">
    <property type="protein sequence ID" value="PWK21677.1"/>
    <property type="molecule type" value="Genomic_DNA"/>
</dbReference>
<accession>A0A316DTP8</accession>
<proteinExistence type="predicted"/>
<protein>
    <submittedName>
        <fullName evidence="1">Uncharacterized protein</fullName>
    </submittedName>
</protein>
<evidence type="ECO:0000313" key="2">
    <source>
        <dbReference type="Proteomes" id="UP000245667"/>
    </source>
</evidence>
<gene>
    <name evidence="1" type="ORF">LX92_03456</name>
</gene>
<comment type="caution">
    <text evidence="1">The sequence shown here is derived from an EMBL/GenBank/DDBJ whole genome shotgun (WGS) entry which is preliminary data.</text>
</comment>
<reference evidence="1 2" key="1">
    <citation type="submission" date="2018-05" db="EMBL/GenBank/DDBJ databases">
        <title>Genomic Encyclopedia of Archaeal and Bacterial Type Strains, Phase II (KMG-II): from individual species to whole genera.</title>
        <authorList>
            <person name="Goeker M."/>
        </authorList>
    </citation>
    <scope>NUCLEOTIDE SEQUENCE [LARGE SCALE GENOMIC DNA]</scope>
    <source>
        <strain evidence="1 2">DSM 23514</strain>
    </source>
</reference>